<sequence>MRLWSIKYSPRGASRCEGTASHNRAVPVMMVDRRGLSSLERTGRRLLQLVYADQPPAFGPLGQPGNWGGTLYFPLAQRPADPNAAAKGTGAVLTDPYVAALAAAAASGPVSRRRLAAAAPVLPRRLGLWLGRAGATRRLLQEPALIGAGGQHFGAIAGAVPATPGPTLAPLGATPVPAPGVPTPPVTPPPTPVTPPPTPAATPAPATPAPAAVSNAAAARPDATTKPEPKAATVIVPVDAFQPAN</sequence>
<name>A0AAW1S3T0_9CHLO</name>
<proteinExistence type="predicted"/>
<accession>A0AAW1S3T0</accession>
<feature type="region of interest" description="Disordered" evidence="1">
    <location>
        <begin position="168"/>
        <end position="245"/>
    </location>
</feature>
<reference evidence="2 3" key="1">
    <citation type="journal article" date="2024" name="Nat. Commun.">
        <title>Phylogenomics reveals the evolutionary origins of lichenization in chlorophyte algae.</title>
        <authorList>
            <person name="Puginier C."/>
            <person name="Libourel C."/>
            <person name="Otte J."/>
            <person name="Skaloud P."/>
            <person name="Haon M."/>
            <person name="Grisel S."/>
            <person name="Petersen M."/>
            <person name="Berrin J.G."/>
            <person name="Delaux P.M."/>
            <person name="Dal Grande F."/>
            <person name="Keller J."/>
        </authorList>
    </citation>
    <scope>NUCLEOTIDE SEQUENCE [LARGE SCALE GENOMIC DNA]</scope>
    <source>
        <strain evidence="2 3">SAG 245.80</strain>
    </source>
</reference>
<gene>
    <name evidence="2" type="ORF">WJX81_001472</name>
</gene>
<keyword evidence="3" id="KW-1185">Reference proteome</keyword>
<evidence type="ECO:0000313" key="2">
    <source>
        <dbReference type="EMBL" id="KAK9840739.1"/>
    </source>
</evidence>
<evidence type="ECO:0000313" key="3">
    <source>
        <dbReference type="Proteomes" id="UP001445335"/>
    </source>
</evidence>
<protein>
    <submittedName>
        <fullName evidence="2">Uncharacterized protein</fullName>
    </submittedName>
</protein>
<evidence type="ECO:0000256" key="1">
    <source>
        <dbReference type="SAM" id="MobiDB-lite"/>
    </source>
</evidence>
<dbReference type="EMBL" id="JALJOU010000012">
    <property type="protein sequence ID" value="KAK9840739.1"/>
    <property type="molecule type" value="Genomic_DNA"/>
</dbReference>
<dbReference type="AlphaFoldDB" id="A0AAW1S3T0"/>
<comment type="caution">
    <text evidence="2">The sequence shown here is derived from an EMBL/GenBank/DDBJ whole genome shotgun (WGS) entry which is preliminary data.</text>
</comment>
<dbReference type="Proteomes" id="UP001445335">
    <property type="component" value="Unassembled WGS sequence"/>
</dbReference>
<organism evidence="2 3">
    <name type="scientific">Elliptochloris bilobata</name>
    <dbReference type="NCBI Taxonomy" id="381761"/>
    <lineage>
        <taxon>Eukaryota</taxon>
        <taxon>Viridiplantae</taxon>
        <taxon>Chlorophyta</taxon>
        <taxon>core chlorophytes</taxon>
        <taxon>Trebouxiophyceae</taxon>
        <taxon>Trebouxiophyceae incertae sedis</taxon>
        <taxon>Elliptochloris clade</taxon>
        <taxon>Elliptochloris</taxon>
    </lineage>
</organism>
<feature type="compositionally biased region" description="Pro residues" evidence="1">
    <location>
        <begin position="176"/>
        <end position="208"/>
    </location>
</feature>